<sequence>MTAQVATLDRQVPPHHREAVSRILAAAPPGIPIHALVNSATIAAWALRPDDLRSLTLGQYTDLVMAAAFPVGLRIALRHRGDRRHIRTVADEITRHIALHFN</sequence>
<proteinExistence type="predicted"/>
<dbReference type="RefSeq" id="WP_141636061.1">
    <property type="nucleotide sequence ID" value="NZ_VIGB01000003.1"/>
</dbReference>
<keyword evidence="1" id="KW-0472">Membrane</keyword>
<keyword evidence="3" id="KW-1185">Reference proteome</keyword>
<keyword evidence="1" id="KW-0812">Transmembrane</keyword>
<dbReference type="EMBL" id="VIGB01000003">
    <property type="protein sequence ID" value="TQF05586.1"/>
    <property type="molecule type" value="Genomic_DNA"/>
</dbReference>
<accession>A0A540W981</accession>
<reference evidence="2 3" key="1">
    <citation type="submission" date="2019-06" db="EMBL/GenBank/DDBJ databases">
        <title>Description of Kitasatospora acidophila sp. nov. isolated from pine grove soil, and reclassification of Streptomyces novaecaesareae to Kitasatospora novaeceasareae comb. nov.</title>
        <authorList>
            <person name="Kim M.J."/>
        </authorList>
    </citation>
    <scope>NUCLEOTIDE SEQUENCE [LARGE SCALE GENOMIC DNA]</scope>
    <source>
        <strain evidence="2 3">MMS16-CNU292</strain>
    </source>
</reference>
<protein>
    <submittedName>
        <fullName evidence="2">Uncharacterized protein</fullName>
    </submittedName>
</protein>
<organism evidence="2 3">
    <name type="scientific">Kitasatospora acidiphila</name>
    <dbReference type="NCBI Taxonomy" id="2567942"/>
    <lineage>
        <taxon>Bacteria</taxon>
        <taxon>Bacillati</taxon>
        <taxon>Actinomycetota</taxon>
        <taxon>Actinomycetes</taxon>
        <taxon>Kitasatosporales</taxon>
        <taxon>Streptomycetaceae</taxon>
        <taxon>Kitasatospora</taxon>
    </lineage>
</organism>
<gene>
    <name evidence="2" type="ORF">E6W39_29325</name>
</gene>
<keyword evidence="1" id="KW-1133">Transmembrane helix</keyword>
<evidence type="ECO:0000313" key="3">
    <source>
        <dbReference type="Proteomes" id="UP000319103"/>
    </source>
</evidence>
<dbReference type="Proteomes" id="UP000319103">
    <property type="component" value="Unassembled WGS sequence"/>
</dbReference>
<dbReference type="OrthoDB" id="9942060at2"/>
<evidence type="ECO:0000256" key="1">
    <source>
        <dbReference type="SAM" id="Phobius"/>
    </source>
</evidence>
<comment type="caution">
    <text evidence="2">The sequence shown here is derived from an EMBL/GenBank/DDBJ whole genome shotgun (WGS) entry which is preliminary data.</text>
</comment>
<feature type="transmembrane region" description="Helical" evidence="1">
    <location>
        <begin position="57"/>
        <end position="77"/>
    </location>
</feature>
<name>A0A540W981_9ACTN</name>
<evidence type="ECO:0000313" key="2">
    <source>
        <dbReference type="EMBL" id="TQF05586.1"/>
    </source>
</evidence>
<dbReference type="AlphaFoldDB" id="A0A540W981"/>